<sequence length="160" mass="17700">MSDRETQRHSSIPPRQAPASAPTPGPSRSPGTADTAGPETQWQAMEREDGLYTVAQIAQQLGFGGGPNSMARQLTGKGRILVVKRGEQFLYPGFQFDWGSERVLPTVKDVVRMGRQAGWADERIALWFYTSNRCLSHKRPVDVRANEEELIALAGEEFGQ</sequence>
<evidence type="ECO:0000256" key="1">
    <source>
        <dbReference type="SAM" id="MobiDB-lite"/>
    </source>
</evidence>
<gene>
    <name evidence="2" type="ORF">NNX28_11995</name>
</gene>
<dbReference type="Proteomes" id="UP001206924">
    <property type="component" value="Unassembled WGS sequence"/>
</dbReference>
<evidence type="ECO:0000313" key="2">
    <source>
        <dbReference type="EMBL" id="MCQ1950643.1"/>
    </source>
</evidence>
<reference evidence="2 3" key="1">
    <citation type="submission" date="2022-07" db="EMBL/GenBank/DDBJ databases">
        <title>Novel species in genus Arthrobacter.</title>
        <authorList>
            <person name="Liu Y."/>
        </authorList>
    </citation>
    <scope>NUCLEOTIDE SEQUENCE [LARGE SCALE GENOMIC DNA]</scope>
    <source>
        <strain evidence="3">zg-Y859</strain>
    </source>
</reference>
<keyword evidence="3" id="KW-1185">Reference proteome</keyword>
<feature type="region of interest" description="Disordered" evidence="1">
    <location>
        <begin position="1"/>
        <end position="40"/>
    </location>
</feature>
<evidence type="ECO:0000313" key="3">
    <source>
        <dbReference type="Proteomes" id="UP001206924"/>
    </source>
</evidence>
<evidence type="ECO:0008006" key="4">
    <source>
        <dbReference type="Google" id="ProtNLM"/>
    </source>
</evidence>
<dbReference type="EMBL" id="JANFLP010000012">
    <property type="protein sequence ID" value="MCQ1950643.1"/>
    <property type="molecule type" value="Genomic_DNA"/>
</dbReference>
<organism evidence="2 3">
    <name type="scientific">Arthrobacter jinronghuae</name>
    <dbReference type="NCBI Taxonomy" id="2964609"/>
    <lineage>
        <taxon>Bacteria</taxon>
        <taxon>Bacillati</taxon>
        <taxon>Actinomycetota</taxon>
        <taxon>Actinomycetes</taxon>
        <taxon>Micrococcales</taxon>
        <taxon>Micrococcaceae</taxon>
        <taxon>Arthrobacter</taxon>
    </lineage>
</organism>
<protein>
    <recommendedName>
        <fullName evidence="4">Rv2175c C-terminal domain-containing protein</fullName>
    </recommendedName>
</protein>
<dbReference type="RefSeq" id="WP_255865901.1">
    <property type="nucleotide sequence ID" value="NZ_CP104263.1"/>
</dbReference>
<comment type="caution">
    <text evidence="2">The sequence shown here is derived from an EMBL/GenBank/DDBJ whole genome shotgun (WGS) entry which is preliminary data.</text>
</comment>
<proteinExistence type="predicted"/>
<name>A0ABT1NSD4_9MICC</name>
<accession>A0ABT1NSD4</accession>